<accession>A0A2K3QJ98</accession>
<gene>
    <name evidence="3" type="ORF">TCAP_02487</name>
</gene>
<dbReference type="EMBL" id="NRSZ01000382">
    <property type="protein sequence ID" value="PNY27589.1"/>
    <property type="molecule type" value="Genomic_DNA"/>
</dbReference>
<sequence>MDGGAIPELLPPQSTVTLGKKNVPPTEKRRKISAQTPLPVHPDNRPTMPSSVSKTRKHIAKKRGGEVNALHVKSRDSQRLHKAGVRDQRLEKLAAARYKKEQPIADRVAFFQDSLNEKGNTPLDVGTIQMLIHTFVHQYDEEYDSLKKARRPGRPGSVREDLLKMKISALEAEYQTGFVLPDVMKEESVKLLEDWEGSWSKLSALSWIKVSSSGQVRQSDFPSKGIN</sequence>
<dbReference type="AlphaFoldDB" id="A0A2K3QJ98"/>
<comment type="similarity">
    <text evidence="1">Belongs to the TMA16 family.</text>
</comment>
<evidence type="ECO:0000256" key="2">
    <source>
        <dbReference type="SAM" id="MobiDB-lite"/>
    </source>
</evidence>
<evidence type="ECO:0000313" key="4">
    <source>
        <dbReference type="Proteomes" id="UP000236621"/>
    </source>
</evidence>
<dbReference type="InterPro" id="IPR021346">
    <property type="entry name" value="Tma16"/>
</dbReference>
<feature type="region of interest" description="Disordered" evidence="2">
    <location>
        <begin position="1"/>
        <end position="54"/>
    </location>
</feature>
<dbReference type="PANTHER" id="PTHR13349:SF2">
    <property type="entry name" value="TRANSLATION MACHINERY-ASSOCIATED PROTEIN 16"/>
    <property type="match status" value="1"/>
</dbReference>
<name>A0A2K3QJ98_9HYPO</name>
<dbReference type="GO" id="GO:0005634">
    <property type="term" value="C:nucleus"/>
    <property type="evidence" value="ECO:0007669"/>
    <property type="project" value="TreeGrafter"/>
</dbReference>
<dbReference type="Gene3D" id="1.20.1440.170">
    <property type="entry name" value="Translation machinery-associated protein 16-like"/>
    <property type="match status" value="1"/>
</dbReference>
<proteinExistence type="inferred from homology"/>
<organism evidence="3 4">
    <name type="scientific">Tolypocladium capitatum</name>
    <dbReference type="NCBI Taxonomy" id="45235"/>
    <lineage>
        <taxon>Eukaryota</taxon>
        <taxon>Fungi</taxon>
        <taxon>Dikarya</taxon>
        <taxon>Ascomycota</taxon>
        <taxon>Pezizomycotina</taxon>
        <taxon>Sordariomycetes</taxon>
        <taxon>Hypocreomycetidae</taxon>
        <taxon>Hypocreales</taxon>
        <taxon>Ophiocordycipitaceae</taxon>
        <taxon>Tolypocladium</taxon>
    </lineage>
</organism>
<comment type="caution">
    <text evidence="3">The sequence shown here is derived from an EMBL/GenBank/DDBJ whole genome shotgun (WGS) entry which is preliminary data.</text>
</comment>
<dbReference type="InterPro" id="IPR038356">
    <property type="entry name" value="Tma16_sf"/>
</dbReference>
<protein>
    <submittedName>
        <fullName evidence="3">Translation machinery-associated protein 16</fullName>
    </submittedName>
</protein>
<evidence type="ECO:0000313" key="3">
    <source>
        <dbReference type="EMBL" id="PNY27589.1"/>
    </source>
</evidence>
<dbReference type="OrthoDB" id="270284at2759"/>
<dbReference type="Pfam" id="PF11176">
    <property type="entry name" value="Tma16"/>
    <property type="match status" value="1"/>
</dbReference>
<reference evidence="3 4" key="1">
    <citation type="submission" date="2017-08" db="EMBL/GenBank/DDBJ databases">
        <title>Harnessing the power of phylogenomics to disentangle the directionality and signatures of interkingdom host jumping in the parasitic fungal genus Tolypocladium.</title>
        <authorList>
            <person name="Quandt C.A."/>
            <person name="Patterson W."/>
            <person name="Spatafora J.W."/>
        </authorList>
    </citation>
    <scope>NUCLEOTIDE SEQUENCE [LARGE SCALE GENOMIC DNA]</scope>
    <source>
        <strain evidence="3 4">CBS 113982</strain>
    </source>
</reference>
<evidence type="ECO:0000256" key="1">
    <source>
        <dbReference type="ARBA" id="ARBA00034127"/>
    </source>
</evidence>
<dbReference type="PANTHER" id="PTHR13349">
    <property type="entry name" value="TRANSLATION MACHINERY-ASSOCIATED PROTEIN 16"/>
    <property type="match status" value="1"/>
</dbReference>
<dbReference type="Proteomes" id="UP000236621">
    <property type="component" value="Unassembled WGS sequence"/>
</dbReference>
<keyword evidence="4" id="KW-1185">Reference proteome</keyword>
<dbReference type="STRING" id="45235.A0A2K3QJ98"/>